<dbReference type="AlphaFoldDB" id="A0A9P4M2L0"/>
<dbReference type="InterPro" id="IPR036864">
    <property type="entry name" value="Zn2-C6_fun-type_DNA-bd_sf"/>
</dbReference>
<proteinExistence type="predicted"/>
<dbReference type="PANTHER" id="PTHR37534:SF4">
    <property type="entry name" value="ZN(II)2CYS6 TRANSCRIPTION FACTOR (EUROFUNG)"/>
    <property type="match status" value="1"/>
</dbReference>
<reference evidence="4" key="1">
    <citation type="journal article" date="2020" name="Stud. Mycol.">
        <title>101 Dothideomycetes genomes: a test case for predicting lifestyles and emergence of pathogens.</title>
        <authorList>
            <person name="Haridas S."/>
            <person name="Albert R."/>
            <person name="Binder M."/>
            <person name="Bloem J."/>
            <person name="Labutti K."/>
            <person name="Salamov A."/>
            <person name="Andreopoulos B."/>
            <person name="Baker S."/>
            <person name="Barry K."/>
            <person name="Bills G."/>
            <person name="Bluhm B."/>
            <person name="Cannon C."/>
            <person name="Castanera R."/>
            <person name="Culley D."/>
            <person name="Daum C."/>
            <person name="Ezra D."/>
            <person name="Gonzalez J."/>
            <person name="Henrissat B."/>
            <person name="Kuo A."/>
            <person name="Liang C."/>
            <person name="Lipzen A."/>
            <person name="Lutzoni F."/>
            <person name="Magnuson J."/>
            <person name="Mondo S."/>
            <person name="Nolan M."/>
            <person name="Ohm R."/>
            <person name="Pangilinan J."/>
            <person name="Park H.-J."/>
            <person name="Ramirez L."/>
            <person name="Alfaro M."/>
            <person name="Sun H."/>
            <person name="Tritt A."/>
            <person name="Yoshinaga Y."/>
            <person name="Zwiers L.-H."/>
            <person name="Turgeon B."/>
            <person name="Goodwin S."/>
            <person name="Spatafora J."/>
            <person name="Crous P."/>
            <person name="Grigoriev I."/>
        </authorList>
    </citation>
    <scope>NUCLEOTIDE SEQUENCE</scope>
    <source>
        <strain evidence="4">CBS 133067</strain>
    </source>
</reference>
<name>A0A9P4M2L0_9PEZI</name>
<organism evidence="4 5">
    <name type="scientific">Rhizodiscina lignyota</name>
    <dbReference type="NCBI Taxonomy" id="1504668"/>
    <lineage>
        <taxon>Eukaryota</taxon>
        <taxon>Fungi</taxon>
        <taxon>Dikarya</taxon>
        <taxon>Ascomycota</taxon>
        <taxon>Pezizomycotina</taxon>
        <taxon>Dothideomycetes</taxon>
        <taxon>Pleosporomycetidae</taxon>
        <taxon>Aulographales</taxon>
        <taxon>Rhizodiscinaceae</taxon>
        <taxon>Rhizodiscina</taxon>
    </lineage>
</organism>
<dbReference type="CDD" id="cd00067">
    <property type="entry name" value="GAL4"/>
    <property type="match status" value="1"/>
</dbReference>
<dbReference type="PROSITE" id="PS50048">
    <property type="entry name" value="ZN2_CY6_FUNGAL_2"/>
    <property type="match status" value="1"/>
</dbReference>
<sequence length="662" mass="73305">MPQNEARVVRKRARTGCARCRLRRRKCGEEKPKCRNCIEKGFECKYSIQLAFHKHKAFTTGPDEAPPAGAVGSYGPIKFVNDTPDKRSRNTRSTSDGSSRTTTTEIDVEEVGIAPEHLLPTSSETQASPTSQQGFRGAQFEDVLDLPESITTGLEHQESPQLIRSPLSPNDNFTRHESAVHGLLALSNPTTDQVDIGHDRPVTSAGSIDAIPEYQHSPVTGRSGSLETLQSLQTFLSARPPNKVHAAIRQESSDNSQVSPSSERTVQLFSHYRYHVAPWLDNCDLTQQYGVRVPLIAKASDPVRFAVMAVAARSLGLSDRAQGTIDFECSRYWSLARDSLERNPLHSDVERLLVRSFEAVFDFTTRSCHSWKELIDGLRQDLAAFPSVAPGSEPINAISWLHLRLGRVASSLIWLPCKFGLLKLTVTCIALAAALLGGATVKTSVASSSSFTRPPAVHSAVSEKLSESANNVLLLCAQVTRLRYGEDHPSGFQGNLRGCTLLDTWRAFWDDLQQWHDTQPHEFLPVIEISAETFQYDSSLPFSTVVFSTGAAIFANQLYHTALLLLLQCKPRTLRLKEQRGAPISQLWHAQRICSIAINNDSGDNWHPTLVVSLLLAAKLMTHASQQQAILQHLKHVRAITGWEIQDIAQILEEEWHPADVT</sequence>
<dbReference type="SUPFAM" id="SSF57701">
    <property type="entry name" value="Zn2/Cys6 DNA-binding domain"/>
    <property type="match status" value="1"/>
</dbReference>
<dbReference type="GO" id="GO:0005634">
    <property type="term" value="C:nucleus"/>
    <property type="evidence" value="ECO:0007669"/>
    <property type="project" value="TreeGrafter"/>
</dbReference>
<dbReference type="PANTHER" id="PTHR37534">
    <property type="entry name" value="TRANSCRIPTIONAL ACTIVATOR PROTEIN UGA3"/>
    <property type="match status" value="1"/>
</dbReference>
<feature type="domain" description="Zn(2)-C6 fungal-type" evidence="3">
    <location>
        <begin position="16"/>
        <end position="46"/>
    </location>
</feature>
<dbReference type="Gene3D" id="4.10.240.10">
    <property type="entry name" value="Zn(2)-C6 fungal-type DNA-binding domain"/>
    <property type="match status" value="1"/>
</dbReference>
<accession>A0A9P4M2L0</accession>
<protein>
    <recommendedName>
        <fullName evidence="3">Zn(2)-C6 fungal-type domain-containing protein</fullName>
    </recommendedName>
</protein>
<keyword evidence="5" id="KW-1185">Reference proteome</keyword>
<dbReference type="Proteomes" id="UP000799772">
    <property type="component" value="Unassembled WGS sequence"/>
</dbReference>
<evidence type="ECO:0000259" key="3">
    <source>
        <dbReference type="PROSITE" id="PS50048"/>
    </source>
</evidence>
<feature type="compositionally biased region" description="Low complexity" evidence="2">
    <location>
        <begin position="91"/>
        <end position="104"/>
    </location>
</feature>
<evidence type="ECO:0000256" key="2">
    <source>
        <dbReference type="SAM" id="MobiDB-lite"/>
    </source>
</evidence>
<dbReference type="InterPro" id="IPR001138">
    <property type="entry name" value="Zn2Cys6_DnaBD"/>
</dbReference>
<evidence type="ECO:0000313" key="4">
    <source>
        <dbReference type="EMBL" id="KAF2094753.1"/>
    </source>
</evidence>
<feature type="region of interest" description="Disordered" evidence="2">
    <location>
        <begin position="63"/>
        <end position="112"/>
    </location>
</feature>
<dbReference type="GO" id="GO:0008270">
    <property type="term" value="F:zinc ion binding"/>
    <property type="evidence" value="ECO:0007669"/>
    <property type="project" value="InterPro"/>
</dbReference>
<gene>
    <name evidence="4" type="ORF">NA57DRAFT_60171</name>
</gene>
<dbReference type="EMBL" id="ML978133">
    <property type="protein sequence ID" value="KAF2094753.1"/>
    <property type="molecule type" value="Genomic_DNA"/>
</dbReference>
<comment type="caution">
    <text evidence="4">The sequence shown here is derived from an EMBL/GenBank/DDBJ whole genome shotgun (WGS) entry which is preliminary data.</text>
</comment>
<dbReference type="Pfam" id="PF00172">
    <property type="entry name" value="Zn_clus"/>
    <property type="match status" value="1"/>
</dbReference>
<dbReference type="GO" id="GO:0000981">
    <property type="term" value="F:DNA-binding transcription factor activity, RNA polymerase II-specific"/>
    <property type="evidence" value="ECO:0007669"/>
    <property type="project" value="InterPro"/>
</dbReference>
<dbReference type="GO" id="GO:0045944">
    <property type="term" value="P:positive regulation of transcription by RNA polymerase II"/>
    <property type="evidence" value="ECO:0007669"/>
    <property type="project" value="TreeGrafter"/>
</dbReference>
<evidence type="ECO:0000256" key="1">
    <source>
        <dbReference type="ARBA" id="ARBA00023242"/>
    </source>
</evidence>
<dbReference type="OrthoDB" id="4475584at2759"/>
<keyword evidence="1" id="KW-0539">Nucleus</keyword>
<dbReference type="SMART" id="SM00066">
    <property type="entry name" value="GAL4"/>
    <property type="match status" value="1"/>
</dbReference>
<dbReference type="PROSITE" id="PS00463">
    <property type="entry name" value="ZN2_CY6_FUNGAL_1"/>
    <property type="match status" value="1"/>
</dbReference>
<evidence type="ECO:0000313" key="5">
    <source>
        <dbReference type="Proteomes" id="UP000799772"/>
    </source>
</evidence>
<dbReference type="GO" id="GO:0000976">
    <property type="term" value="F:transcription cis-regulatory region binding"/>
    <property type="evidence" value="ECO:0007669"/>
    <property type="project" value="TreeGrafter"/>
</dbReference>